<dbReference type="GeneID" id="36580299"/>
<dbReference type="AlphaFoldDB" id="A0A2J6TDZ3"/>
<protein>
    <submittedName>
        <fullName evidence="1">Uncharacterized protein</fullName>
    </submittedName>
</protein>
<name>A0A2J6TDZ3_9HELO</name>
<evidence type="ECO:0000313" key="2">
    <source>
        <dbReference type="Proteomes" id="UP000235371"/>
    </source>
</evidence>
<dbReference type="EMBL" id="KZ613786">
    <property type="protein sequence ID" value="PMD61168.1"/>
    <property type="molecule type" value="Genomic_DNA"/>
</dbReference>
<evidence type="ECO:0000313" key="1">
    <source>
        <dbReference type="EMBL" id="PMD61168.1"/>
    </source>
</evidence>
<accession>A0A2J6TDZ3</accession>
<sequence length="68" mass="7973">MISRRGRYQSWSSTGKLETSLGFPSRLLRYHVPGLKTWSGKQLFLGVYVTSKERREERGARAKYRVPR</sequence>
<dbReference type="Proteomes" id="UP000235371">
    <property type="component" value="Unassembled WGS sequence"/>
</dbReference>
<gene>
    <name evidence="1" type="ORF">K444DRAFT_364882</name>
</gene>
<keyword evidence="2" id="KW-1185">Reference proteome</keyword>
<organism evidence="1 2">
    <name type="scientific">Hyaloscypha bicolor E</name>
    <dbReference type="NCBI Taxonomy" id="1095630"/>
    <lineage>
        <taxon>Eukaryota</taxon>
        <taxon>Fungi</taxon>
        <taxon>Dikarya</taxon>
        <taxon>Ascomycota</taxon>
        <taxon>Pezizomycotina</taxon>
        <taxon>Leotiomycetes</taxon>
        <taxon>Helotiales</taxon>
        <taxon>Hyaloscyphaceae</taxon>
        <taxon>Hyaloscypha</taxon>
        <taxon>Hyaloscypha bicolor</taxon>
    </lineage>
</organism>
<dbReference type="RefSeq" id="XP_024738072.1">
    <property type="nucleotide sequence ID" value="XM_024872218.1"/>
</dbReference>
<proteinExistence type="predicted"/>
<dbReference type="InParanoid" id="A0A2J6TDZ3"/>
<reference evidence="1 2" key="1">
    <citation type="submission" date="2016-04" db="EMBL/GenBank/DDBJ databases">
        <title>A degradative enzymes factory behind the ericoid mycorrhizal symbiosis.</title>
        <authorList>
            <consortium name="DOE Joint Genome Institute"/>
            <person name="Martino E."/>
            <person name="Morin E."/>
            <person name="Grelet G."/>
            <person name="Kuo A."/>
            <person name="Kohler A."/>
            <person name="Daghino S."/>
            <person name="Barry K."/>
            <person name="Choi C."/>
            <person name="Cichocki N."/>
            <person name="Clum A."/>
            <person name="Copeland A."/>
            <person name="Hainaut M."/>
            <person name="Haridas S."/>
            <person name="Labutti K."/>
            <person name="Lindquist E."/>
            <person name="Lipzen A."/>
            <person name="Khouja H.-R."/>
            <person name="Murat C."/>
            <person name="Ohm R."/>
            <person name="Olson A."/>
            <person name="Spatafora J."/>
            <person name="Veneault-Fourrey C."/>
            <person name="Henrissat B."/>
            <person name="Grigoriev I."/>
            <person name="Martin F."/>
            <person name="Perotto S."/>
        </authorList>
    </citation>
    <scope>NUCLEOTIDE SEQUENCE [LARGE SCALE GENOMIC DNA]</scope>
    <source>
        <strain evidence="1 2">E</strain>
    </source>
</reference>